<dbReference type="InterPro" id="IPR018369">
    <property type="entry name" value="Chaprnonin_Cpn10_CS"/>
</dbReference>
<dbReference type="GO" id="GO:0005739">
    <property type="term" value="C:mitochondrion"/>
    <property type="evidence" value="ECO:0007669"/>
    <property type="project" value="TreeGrafter"/>
</dbReference>
<dbReference type="PANTHER" id="PTHR10772:SF0">
    <property type="entry name" value="10 KDA HEAT SHOCK PROTEIN, MITOCHONDRIAL"/>
    <property type="match status" value="1"/>
</dbReference>
<dbReference type="GO" id="GO:0005524">
    <property type="term" value="F:ATP binding"/>
    <property type="evidence" value="ECO:0007669"/>
    <property type="project" value="InterPro"/>
</dbReference>
<dbReference type="AlphaFoldDB" id="W7B8L4"/>
<reference evidence="4 5" key="1">
    <citation type="submission" date="2013-02" db="EMBL/GenBank/DDBJ databases">
        <title>The Genome Sequence of Plasmodium vinckei petteri CR.</title>
        <authorList>
            <consortium name="The Broad Institute Genome Sequencing Platform"/>
            <consortium name="The Broad Institute Genome Sequencing Center for Infectious Disease"/>
            <person name="Neafsey D."/>
            <person name="Cheeseman I."/>
            <person name="Volkman S."/>
            <person name="Adams J."/>
            <person name="Walker B."/>
            <person name="Young S.K."/>
            <person name="Zeng Q."/>
            <person name="Gargeya S."/>
            <person name="Fitzgerald M."/>
            <person name="Haas B."/>
            <person name="Abouelleil A."/>
            <person name="Alvarado L."/>
            <person name="Arachchi H.M."/>
            <person name="Berlin A.M."/>
            <person name="Chapman S.B."/>
            <person name="Dewar J."/>
            <person name="Goldberg J."/>
            <person name="Griggs A."/>
            <person name="Gujja S."/>
            <person name="Hansen M."/>
            <person name="Howarth C."/>
            <person name="Imamovic A."/>
            <person name="Larimer J."/>
            <person name="McCowan C."/>
            <person name="Murphy C."/>
            <person name="Neiman D."/>
            <person name="Pearson M."/>
            <person name="Priest M."/>
            <person name="Roberts A."/>
            <person name="Saif S."/>
            <person name="Shea T."/>
            <person name="Sisk P."/>
            <person name="Sykes S."/>
            <person name="Wortman J."/>
            <person name="Nusbaum C."/>
            <person name="Birren B."/>
        </authorList>
    </citation>
    <scope>NUCLEOTIDE SEQUENCE [LARGE SCALE GENOMIC DNA]</scope>
    <source>
        <strain evidence="4 5">CR</strain>
    </source>
</reference>
<dbReference type="Pfam" id="PF00166">
    <property type="entry name" value="Cpn10"/>
    <property type="match status" value="1"/>
</dbReference>
<protein>
    <submittedName>
        <fullName evidence="4">Chaperonin GroES</fullName>
    </submittedName>
</protein>
<dbReference type="EMBL" id="KI965394">
    <property type="protein sequence ID" value="EUD74386.1"/>
    <property type="molecule type" value="Genomic_DNA"/>
</dbReference>
<accession>W7B8L4</accession>
<evidence type="ECO:0000256" key="3">
    <source>
        <dbReference type="RuleBase" id="RU003479"/>
    </source>
</evidence>
<dbReference type="InterPro" id="IPR011032">
    <property type="entry name" value="GroES-like_sf"/>
</dbReference>
<dbReference type="GO" id="GO:0046872">
    <property type="term" value="F:metal ion binding"/>
    <property type="evidence" value="ECO:0007669"/>
    <property type="project" value="TreeGrafter"/>
</dbReference>
<dbReference type="SUPFAM" id="SSF50129">
    <property type="entry name" value="GroES-like"/>
    <property type="match status" value="1"/>
</dbReference>
<comment type="similarity">
    <text evidence="1 3">Belongs to the GroES chaperonin family.</text>
</comment>
<dbReference type="FunFam" id="2.30.33.40:FF:000002">
    <property type="entry name" value="10 kDa chaperonin, mitochondrial"/>
    <property type="match status" value="1"/>
</dbReference>
<keyword evidence="2 3" id="KW-0143">Chaperone</keyword>
<gene>
    <name evidence="4" type="ORF">YYG_00336</name>
</gene>
<dbReference type="Gene3D" id="2.30.33.40">
    <property type="entry name" value="GroES chaperonin"/>
    <property type="match status" value="1"/>
</dbReference>
<organism evidence="4 5">
    <name type="scientific">Plasmodium vinckei petteri</name>
    <dbReference type="NCBI Taxonomy" id="138298"/>
    <lineage>
        <taxon>Eukaryota</taxon>
        <taxon>Sar</taxon>
        <taxon>Alveolata</taxon>
        <taxon>Apicomplexa</taxon>
        <taxon>Aconoidasida</taxon>
        <taxon>Haemosporida</taxon>
        <taxon>Plasmodiidae</taxon>
        <taxon>Plasmodium</taxon>
        <taxon>Plasmodium (Vinckeia)</taxon>
    </lineage>
</organism>
<dbReference type="PROSITE" id="PS00681">
    <property type="entry name" value="CHAPERONINS_CPN10"/>
    <property type="match status" value="1"/>
</dbReference>
<evidence type="ECO:0000256" key="1">
    <source>
        <dbReference type="ARBA" id="ARBA00006975"/>
    </source>
</evidence>
<dbReference type="InterPro" id="IPR037124">
    <property type="entry name" value="Chaperonin_GroES_sf"/>
</dbReference>
<proteinExistence type="inferred from homology"/>
<dbReference type="Proteomes" id="UP000030659">
    <property type="component" value="Unassembled WGS sequence"/>
</dbReference>
<evidence type="ECO:0000313" key="5">
    <source>
        <dbReference type="Proteomes" id="UP000030659"/>
    </source>
</evidence>
<dbReference type="GO" id="GO:0051082">
    <property type="term" value="F:unfolded protein binding"/>
    <property type="evidence" value="ECO:0007669"/>
    <property type="project" value="TreeGrafter"/>
</dbReference>
<evidence type="ECO:0000313" key="4">
    <source>
        <dbReference type="EMBL" id="EUD74386.1"/>
    </source>
</evidence>
<evidence type="ECO:0000256" key="2">
    <source>
        <dbReference type="ARBA" id="ARBA00023186"/>
    </source>
</evidence>
<dbReference type="SMART" id="SM00883">
    <property type="entry name" value="Cpn10"/>
    <property type="match status" value="1"/>
</dbReference>
<dbReference type="PRINTS" id="PR00297">
    <property type="entry name" value="CHAPERONIN10"/>
</dbReference>
<dbReference type="GO" id="GO:0044183">
    <property type="term" value="F:protein folding chaperone"/>
    <property type="evidence" value="ECO:0007669"/>
    <property type="project" value="InterPro"/>
</dbReference>
<dbReference type="PANTHER" id="PTHR10772">
    <property type="entry name" value="10 KDA HEAT SHOCK PROTEIN"/>
    <property type="match status" value="1"/>
</dbReference>
<dbReference type="eggNOG" id="KOG1641">
    <property type="taxonomic scope" value="Eukaryota"/>
</dbReference>
<dbReference type="CDD" id="cd00320">
    <property type="entry name" value="cpn10"/>
    <property type="match status" value="1"/>
</dbReference>
<sequence length="124" mass="13762">MIILYTNFISQNYMKYNVYESYASSIPKKFIPLMDRILISKIVPKTTTKSGLYLPESATEPSYTGKVLAVGPGRITSSGNKIPPSVKEGDVVVLPEYGGSSLKIDGEEFFVYRDDDIIGIIKDQ</sequence>
<name>W7B8L4_PLAVN</name>
<dbReference type="HAMAP" id="MF_00580">
    <property type="entry name" value="CH10"/>
    <property type="match status" value="1"/>
</dbReference>
<dbReference type="InterPro" id="IPR020818">
    <property type="entry name" value="Chaperonin_GroES"/>
</dbReference>
<dbReference type="GO" id="GO:0051087">
    <property type="term" value="F:protein-folding chaperone binding"/>
    <property type="evidence" value="ECO:0007669"/>
    <property type="project" value="TreeGrafter"/>
</dbReference>